<evidence type="ECO:0000313" key="3">
    <source>
        <dbReference type="EMBL" id="MXP28906.1"/>
    </source>
</evidence>
<protein>
    <recommendedName>
        <fullName evidence="5">Lipoprotein</fullName>
    </recommendedName>
</protein>
<proteinExistence type="predicted"/>
<evidence type="ECO:0000256" key="2">
    <source>
        <dbReference type="SAM" id="SignalP"/>
    </source>
</evidence>
<dbReference type="RefSeq" id="WP_160753214.1">
    <property type="nucleotide sequence ID" value="NZ_WTYA01000006.1"/>
</dbReference>
<evidence type="ECO:0000256" key="1">
    <source>
        <dbReference type="SAM" id="MobiDB-lite"/>
    </source>
</evidence>
<evidence type="ECO:0008006" key="5">
    <source>
        <dbReference type="Google" id="ProtNLM"/>
    </source>
</evidence>
<feature type="chain" id="PRO_5032785004" description="Lipoprotein" evidence="2">
    <location>
        <begin position="20"/>
        <end position="242"/>
    </location>
</feature>
<accession>A0A845AK30</accession>
<evidence type="ECO:0000313" key="4">
    <source>
        <dbReference type="Proteomes" id="UP000439780"/>
    </source>
</evidence>
<dbReference type="Proteomes" id="UP000439780">
    <property type="component" value="Unassembled WGS sequence"/>
</dbReference>
<comment type="caution">
    <text evidence="3">The sequence shown here is derived from an EMBL/GenBank/DDBJ whole genome shotgun (WGS) entry which is preliminary data.</text>
</comment>
<gene>
    <name evidence="3" type="ORF">GRI58_08730</name>
</gene>
<dbReference type="AlphaFoldDB" id="A0A845AK30"/>
<keyword evidence="4" id="KW-1185">Reference proteome</keyword>
<feature type="region of interest" description="Disordered" evidence="1">
    <location>
        <begin position="221"/>
        <end position="242"/>
    </location>
</feature>
<keyword evidence="2" id="KW-0732">Signal</keyword>
<dbReference type="PROSITE" id="PS51257">
    <property type="entry name" value="PROKAR_LIPOPROTEIN"/>
    <property type="match status" value="1"/>
</dbReference>
<reference evidence="3 4" key="1">
    <citation type="submission" date="2019-12" db="EMBL/GenBank/DDBJ databases">
        <title>Genomic-based taxomic classification of the family Erythrobacteraceae.</title>
        <authorList>
            <person name="Xu L."/>
        </authorList>
    </citation>
    <scope>NUCLEOTIDE SEQUENCE [LARGE SCALE GENOMIC DNA]</scope>
    <source>
        <strain evidence="3 4">KEMB 9005-328</strain>
    </source>
</reference>
<dbReference type="EMBL" id="WTYA01000006">
    <property type="protein sequence ID" value="MXP28906.1"/>
    <property type="molecule type" value="Genomic_DNA"/>
</dbReference>
<name>A0A845AK30_9SPHN</name>
<feature type="signal peptide" evidence="2">
    <location>
        <begin position="1"/>
        <end position="19"/>
    </location>
</feature>
<dbReference type="OrthoDB" id="7063485at2"/>
<organism evidence="3 4">
    <name type="scientific">Qipengyuania algicida</name>
    <dbReference type="NCBI Taxonomy" id="1836209"/>
    <lineage>
        <taxon>Bacteria</taxon>
        <taxon>Pseudomonadati</taxon>
        <taxon>Pseudomonadota</taxon>
        <taxon>Alphaproteobacteria</taxon>
        <taxon>Sphingomonadales</taxon>
        <taxon>Erythrobacteraceae</taxon>
        <taxon>Qipengyuania</taxon>
    </lineage>
</organism>
<sequence>MKRLALFAPLILAGCSSQPAPTQTPSATPTVAAPRTLVAADYDHSALGAKIDLGIAPDEELPIKDAQGKQIATLLASVACPQDSTQCVPKDMPKGTVYTYLLTITPTPPSLGSPEPIAPLETGAASTTPRAENPPVLFRLTRAATGFNGAVGYSHSQALDALGSEDAITVNYDTDEIIWRVTDGSGWEAGMPITFWWQSTVPPTGTAKAYHLEIGGHSAVVDAPFPPPQAASGTKKDAAKKQ</sequence>